<dbReference type="PANTHER" id="PTHR30244:SF42">
    <property type="entry name" value="UDP-2-ACETAMIDO-2-DEOXY-3-OXO-D-GLUCURONATE AMINOTRANSFERASE"/>
    <property type="match status" value="1"/>
</dbReference>
<dbReference type="InterPro" id="IPR015421">
    <property type="entry name" value="PyrdxlP-dep_Trfase_major"/>
</dbReference>
<dbReference type="RefSeq" id="WP_131257351.1">
    <property type="nucleotide sequence ID" value="NZ_JBHSUS010000001.1"/>
</dbReference>
<keyword evidence="4" id="KW-1185">Reference proteome</keyword>
<dbReference type="InterPro" id="IPR000653">
    <property type="entry name" value="DegT/StrS_aminotransferase"/>
</dbReference>
<dbReference type="PANTHER" id="PTHR30244">
    <property type="entry name" value="TRANSAMINASE"/>
    <property type="match status" value="1"/>
</dbReference>
<comment type="similarity">
    <text evidence="2">Belongs to the DegT/DnrJ/EryC1 family.</text>
</comment>
<dbReference type="Pfam" id="PF01041">
    <property type="entry name" value="DegT_DnrJ_EryC1"/>
    <property type="match status" value="1"/>
</dbReference>
<dbReference type="EMBL" id="JBHSUS010000001">
    <property type="protein sequence ID" value="MFC6439356.1"/>
    <property type="molecule type" value="Genomic_DNA"/>
</dbReference>
<dbReference type="CDD" id="cd00616">
    <property type="entry name" value="AHBA_syn"/>
    <property type="match status" value="1"/>
</dbReference>
<dbReference type="InterPro" id="IPR015422">
    <property type="entry name" value="PyrdxlP-dep_Trfase_small"/>
</dbReference>
<keyword evidence="3" id="KW-0808">Transferase</keyword>
<accession>A0ABW1XHU1</accession>
<comment type="caution">
    <text evidence="3">The sequence shown here is derived from an EMBL/GenBank/DDBJ whole genome shotgun (WGS) entry which is preliminary data.</text>
</comment>
<evidence type="ECO:0000313" key="4">
    <source>
        <dbReference type="Proteomes" id="UP001596364"/>
    </source>
</evidence>
<dbReference type="Gene3D" id="3.90.1150.10">
    <property type="entry name" value="Aspartate Aminotransferase, domain 1"/>
    <property type="match status" value="1"/>
</dbReference>
<dbReference type="Gene3D" id="3.40.640.10">
    <property type="entry name" value="Type I PLP-dependent aspartate aminotransferase-like (Major domain)"/>
    <property type="match status" value="1"/>
</dbReference>
<dbReference type="SUPFAM" id="SSF53383">
    <property type="entry name" value="PLP-dependent transferases"/>
    <property type="match status" value="1"/>
</dbReference>
<dbReference type="PIRSF" id="PIRSF000390">
    <property type="entry name" value="PLP_StrS"/>
    <property type="match status" value="1"/>
</dbReference>
<dbReference type="Proteomes" id="UP001596364">
    <property type="component" value="Unassembled WGS sequence"/>
</dbReference>
<sequence length="377" mass="40891">MQFIDLNAQLTRIRPQVDQAIARVLNHGKFISGPEVSELEKKLAEFTGVKHCISCANGTDALSLSLAALNLGPGDVIFTTAFSFFATAEVVPATGASVFFVDIDPLTYNLCPASLERAIKQVEAEAKLTPKAVIAVDLFGLPANYPVISQLCQTYQLRLIEDAAQGFGGAIGQQRSGGFGDIATTSFFPAKPLGCLGDGGAIFTNDDALAEVCRSLRIHGQGTDKYDNVRIGQNSRLDTIQAAILLEKLAIFEDELVSRQRVAQRYLMRLNDVVTCPIVPDGYYSAWAQFTIRVPASRRQEIMQMLSVQDIPSMVYYAKPLHLQTALLGSLQVDCTEAEIASESVLSLPMHPYLTDNEIDGICQAVIQTVAKSGQQV</sequence>
<gene>
    <name evidence="3" type="ORF">ACFP85_04230</name>
</gene>
<reference evidence="4" key="1">
    <citation type="journal article" date="2019" name="Int. J. Syst. Evol. Microbiol.">
        <title>The Global Catalogue of Microorganisms (GCM) 10K type strain sequencing project: providing services to taxonomists for standard genome sequencing and annotation.</title>
        <authorList>
            <consortium name="The Broad Institute Genomics Platform"/>
            <consortium name="The Broad Institute Genome Sequencing Center for Infectious Disease"/>
            <person name="Wu L."/>
            <person name="Ma J."/>
        </authorList>
    </citation>
    <scope>NUCLEOTIDE SEQUENCE [LARGE SCALE GENOMIC DNA]</scope>
    <source>
        <strain evidence="4">CGMCC 1.16031</strain>
    </source>
</reference>
<dbReference type="GO" id="GO:0008483">
    <property type="term" value="F:transaminase activity"/>
    <property type="evidence" value="ECO:0007669"/>
    <property type="project" value="UniProtKB-KW"/>
</dbReference>
<protein>
    <submittedName>
        <fullName evidence="3">DegT/DnrJ/EryC1/StrS family aminotransferase</fullName>
    </submittedName>
</protein>
<keyword evidence="1 2" id="KW-0663">Pyridoxal phosphate</keyword>
<evidence type="ECO:0000313" key="3">
    <source>
        <dbReference type="EMBL" id="MFC6439356.1"/>
    </source>
</evidence>
<evidence type="ECO:0000256" key="2">
    <source>
        <dbReference type="RuleBase" id="RU004508"/>
    </source>
</evidence>
<organism evidence="3 4">
    <name type="scientific">Pseudobowmanella zhangzhouensis</name>
    <dbReference type="NCBI Taxonomy" id="1537679"/>
    <lineage>
        <taxon>Bacteria</taxon>
        <taxon>Pseudomonadati</taxon>
        <taxon>Pseudomonadota</taxon>
        <taxon>Gammaproteobacteria</taxon>
        <taxon>Alteromonadales</taxon>
        <taxon>Alteromonadaceae</taxon>
    </lineage>
</organism>
<dbReference type="InterPro" id="IPR015424">
    <property type="entry name" value="PyrdxlP-dep_Trfase"/>
</dbReference>
<evidence type="ECO:0000256" key="1">
    <source>
        <dbReference type="ARBA" id="ARBA00022898"/>
    </source>
</evidence>
<keyword evidence="3" id="KW-0032">Aminotransferase</keyword>
<name>A0ABW1XHU1_9ALTE</name>
<proteinExistence type="inferred from homology"/>